<accession>A0A2C5YEK4</accession>
<proteinExistence type="predicted"/>
<dbReference type="PANTHER" id="PTHR18063:SF6">
    <property type="entry name" value="UBIQUITIN CARBOXYL-TERMINAL HYDROLASE"/>
    <property type="match status" value="1"/>
</dbReference>
<name>A0A2C5YEK4_9HYPO</name>
<dbReference type="STRING" id="1399860.A0A2C5YEK4"/>
<gene>
    <name evidence="3" type="ORF">CDD81_2926</name>
</gene>
<dbReference type="GO" id="GO:0071944">
    <property type="term" value="C:cell periphery"/>
    <property type="evidence" value="ECO:0007669"/>
    <property type="project" value="TreeGrafter"/>
</dbReference>
<feature type="compositionally biased region" description="Basic and acidic residues" evidence="1">
    <location>
        <begin position="619"/>
        <end position="634"/>
    </location>
</feature>
<organism evidence="3 4">
    <name type="scientific">Ophiocordyceps australis</name>
    <dbReference type="NCBI Taxonomy" id="1399860"/>
    <lineage>
        <taxon>Eukaryota</taxon>
        <taxon>Fungi</taxon>
        <taxon>Dikarya</taxon>
        <taxon>Ascomycota</taxon>
        <taxon>Pezizomycotina</taxon>
        <taxon>Sordariomycetes</taxon>
        <taxon>Hypocreomycetidae</taxon>
        <taxon>Hypocreales</taxon>
        <taxon>Ophiocordycipitaceae</taxon>
        <taxon>Ophiocordyceps</taxon>
    </lineage>
</organism>
<dbReference type="EMBL" id="NJET01000002">
    <property type="protein sequence ID" value="PHH67157.1"/>
    <property type="molecule type" value="Genomic_DNA"/>
</dbReference>
<protein>
    <recommendedName>
        <fullName evidence="2">MINDY deubiquitinase domain-containing protein</fullName>
    </recommendedName>
</protein>
<dbReference type="Proteomes" id="UP000226192">
    <property type="component" value="Unassembled WGS sequence"/>
</dbReference>
<feature type="compositionally biased region" description="Polar residues" evidence="1">
    <location>
        <begin position="715"/>
        <end position="735"/>
    </location>
</feature>
<evidence type="ECO:0000256" key="1">
    <source>
        <dbReference type="SAM" id="MobiDB-lite"/>
    </source>
</evidence>
<comment type="caution">
    <text evidence="3">The sequence shown here is derived from an EMBL/GenBank/DDBJ whole genome shotgun (WGS) entry which is preliminary data.</text>
</comment>
<feature type="compositionally biased region" description="Basic and acidic residues" evidence="1">
    <location>
        <begin position="108"/>
        <end position="126"/>
    </location>
</feature>
<feature type="region of interest" description="Disordered" evidence="1">
    <location>
        <begin position="1"/>
        <end position="71"/>
    </location>
</feature>
<dbReference type="Pfam" id="PF04424">
    <property type="entry name" value="MINDY_DUB"/>
    <property type="match status" value="1"/>
</dbReference>
<dbReference type="GO" id="GO:1990380">
    <property type="term" value="F:K48-linked deubiquitinase activity"/>
    <property type="evidence" value="ECO:0007669"/>
    <property type="project" value="InterPro"/>
</dbReference>
<keyword evidence="4" id="KW-1185">Reference proteome</keyword>
<dbReference type="PANTHER" id="PTHR18063">
    <property type="entry name" value="NF-E2 INDUCIBLE PROTEIN"/>
    <property type="match status" value="1"/>
</dbReference>
<feature type="compositionally biased region" description="Basic and acidic residues" evidence="1">
    <location>
        <begin position="736"/>
        <end position="753"/>
    </location>
</feature>
<dbReference type="AlphaFoldDB" id="A0A2C5YEK4"/>
<dbReference type="InterPro" id="IPR007518">
    <property type="entry name" value="MINDY"/>
</dbReference>
<feature type="region of interest" description="Disordered" evidence="1">
    <location>
        <begin position="91"/>
        <end position="177"/>
    </location>
</feature>
<reference evidence="3 4" key="1">
    <citation type="submission" date="2017-06" db="EMBL/GenBank/DDBJ databases">
        <title>Ant-infecting Ophiocordyceps genomes reveal a high diversity of potential behavioral manipulation genes and a possible major role for enterotoxins.</title>
        <authorList>
            <person name="De Bekker C."/>
            <person name="Evans H.C."/>
            <person name="Brachmann A."/>
            <person name="Hughes D.P."/>
        </authorList>
    </citation>
    <scope>NUCLEOTIDE SEQUENCE [LARGE SCALE GENOMIC DNA]</scope>
    <source>
        <strain evidence="3 4">Map64</strain>
    </source>
</reference>
<feature type="compositionally biased region" description="Polar residues" evidence="1">
    <location>
        <begin position="140"/>
        <end position="152"/>
    </location>
</feature>
<dbReference type="InterPro" id="IPR033979">
    <property type="entry name" value="MINDY_domain"/>
</dbReference>
<dbReference type="GO" id="GO:0071108">
    <property type="term" value="P:protein K48-linked deubiquitination"/>
    <property type="evidence" value="ECO:0007669"/>
    <property type="project" value="TreeGrafter"/>
</dbReference>
<evidence type="ECO:0000259" key="2">
    <source>
        <dbReference type="Pfam" id="PF04424"/>
    </source>
</evidence>
<feature type="domain" description="MINDY deubiquitinase" evidence="2">
    <location>
        <begin position="253"/>
        <end position="556"/>
    </location>
</feature>
<sequence length="753" mass="83634">MSGAVSHNDQAAPASREEAAWQNVRRQDALASNGADFSSHNGDMASASDDVLDNGCDKATPPTATAAQVPDILVPGGASRLEMNPFLKRKPVPQDRLVAPETASSQLRLDHGTDKDSLRQSAEWEKPAPLMAESLRPVDQDSTGKYLSTQPEQHGASVDSRLESTAPQELTRDKDTWGNLDGLDKGKGKAALFDVQHVARRDDWSTMDIRSPLSALEHAARTEADAQDMPPPRDGGAWSTWPSSRHVDGQSEMYQVKKIWWHDETWPLNPRTSPILMQNKNGPCPLVALVNALTLTTPADMQDTALVQVLRSREQISLNLILDAVFDELMSPRRTKSDESLPDVSELYSFLQSLHTGMNVNPRFIPTHDMVTAYKHTSLTHLDLSERESLIPGTFENTTEMGLYAAFSIPLIHGWLPPRSDPAYEALERQAASYEEVQNLLFREEELEEKLGDAGEGLTEPEQQLYEDIVNIKTFLEASATQLTPWGIEVIAKAMRRGTFAILFRNDHFGTLYCHPSTGRLHSLVTDAGYSTHDDVVWESLVDVNGERTEYLSGDFCVVSGAAGSSKSAAFTRTHEANDEWLTVDNGRGHDKTDDQDTTLQQEDRDLALALQLQEEEEERHREDQERRRRERILSEQYIEQQAHQPVPMNRGPRRANATEGRVPERHNTTAVQQVRPLVPPRLGMMPRAEDAPPPPYEAANRTAPDLGPARVQGSGANSNAEGGQDASRQASRVSLEQKAKPGKKKDRECRVM</sequence>
<evidence type="ECO:0000313" key="3">
    <source>
        <dbReference type="EMBL" id="PHH67157.1"/>
    </source>
</evidence>
<dbReference type="GO" id="GO:0005829">
    <property type="term" value="C:cytosol"/>
    <property type="evidence" value="ECO:0007669"/>
    <property type="project" value="TreeGrafter"/>
</dbReference>
<dbReference type="OrthoDB" id="10261212at2759"/>
<evidence type="ECO:0000313" key="4">
    <source>
        <dbReference type="Proteomes" id="UP000226192"/>
    </source>
</evidence>
<feature type="region of interest" description="Disordered" evidence="1">
    <location>
        <begin position="612"/>
        <end position="753"/>
    </location>
</feature>
<dbReference type="GO" id="GO:0016807">
    <property type="term" value="F:cysteine-type carboxypeptidase activity"/>
    <property type="evidence" value="ECO:0007669"/>
    <property type="project" value="TreeGrafter"/>
</dbReference>
<dbReference type="GO" id="GO:0004843">
    <property type="term" value="F:cysteine-type deubiquitinase activity"/>
    <property type="evidence" value="ECO:0007669"/>
    <property type="project" value="InterPro"/>
</dbReference>
<feature type="region of interest" description="Disordered" evidence="1">
    <location>
        <begin position="219"/>
        <end position="245"/>
    </location>
</feature>